<gene>
    <name evidence="2" type="ORF">IAD23_07630</name>
</gene>
<protein>
    <submittedName>
        <fullName evidence="2">Uncharacterized protein</fullName>
    </submittedName>
</protein>
<name>A0A9D1MW71_9FIRM</name>
<dbReference type="Proteomes" id="UP000824125">
    <property type="component" value="Unassembled WGS sequence"/>
</dbReference>
<feature type="region of interest" description="Disordered" evidence="1">
    <location>
        <begin position="1"/>
        <end position="22"/>
    </location>
</feature>
<evidence type="ECO:0000313" key="2">
    <source>
        <dbReference type="EMBL" id="HIU69809.1"/>
    </source>
</evidence>
<sequence length="87" mass="9981">MRHYAESSRSAGQDAGRKRLTPPAQVTQEAAFDFYKSSLLFLPVSSLAARLFETHSRDSRAVFHDNVKIMLNNCSFAYFLQIYNNYL</sequence>
<reference evidence="2" key="2">
    <citation type="journal article" date="2021" name="PeerJ">
        <title>Extensive microbial diversity within the chicken gut microbiome revealed by metagenomics and culture.</title>
        <authorList>
            <person name="Gilroy R."/>
            <person name="Ravi A."/>
            <person name="Getino M."/>
            <person name="Pursley I."/>
            <person name="Horton D.L."/>
            <person name="Alikhan N.F."/>
            <person name="Baker D."/>
            <person name="Gharbi K."/>
            <person name="Hall N."/>
            <person name="Watson M."/>
            <person name="Adriaenssens E.M."/>
            <person name="Foster-Nyarko E."/>
            <person name="Jarju S."/>
            <person name="Secka A."/>
            <person name="Antonio M."/>
            <person name="Oren A."/>
            <person name="Chaudhuri R.R."/>
            <person name="La Ragione R."/>
            <person name="Hildebrand F."/>
            <person name="Pallen M.J."/>
        </authorList>
    </citation>
    <scope>NUCLEOTIDE SEQUENCE</scope>
    <source>
        <strain evidence="2">CHK176-6737</strain>
    </source>
</reference>
<reference evidence="2" key="1">
    <citation type="submission" date="2020-10" db="EMBL/GenBank/DDBJ databases">
        <authorList>
            <person name="Gilroy R."/>
        </authorList>
    </citation>
    <scope>NUCLEOTIDE SEQUENCE</scope>
    <source>
        <strain evidence="2">CHK176-6737</strain>
    </source>
</reference>
<evidence type="ECO:0000313" key="3">
    <source>
        <dbReference type="Proteomes" id="UP000824125"/>
    </source>
</evidence>
<dbReference type="EMBL" id="DVNM01000043">
    <property type="protein sequence ID" value="HIU69809.1"/>
    <property type="molecule type" value="Genomic_DNA"/>
</dbReference>
<accession>A0A9D1MW71</accession>
<comment type="caution">
    <text evidence="2">The sequence shown here is derived from an EMBL/GenBank/DDBJ whole genome shotgun (WGS) entry which is preliminary data.</text>
</comment>
<evidence type="ECO:0000256" key="1">
    <source>
        <dbReference type="SAM" id="MobiDB-lite"/>
    </source>
</evidence>
<dbReference type="AlphaFoldDB" id="A0A9D1MW71"/>
<proteinExistence type="predicted"/>
<organism evidence="2 3">
    <name type="scientific">Candidatus Scybalenecus merdavium</name>
    <dbReference type="NCBI Taxonomy" id="2840939"/>
    <lineage>
        <taxon>Bacteria</taxon>
        <taxon>Bacillati</taxon>
        <taxon>Bacillota</taxon>
        <taxon>Clostridia</taxon>
        <taxon>Eubacteriales</taxon>
        <taxon>Oscillospiraceae</taxon>
        <taxon>Oscillospiraceae incertae sedis</taxon>
        <taxon>Candidatus Scybalenecus</taxon>
    </lineage>
</organism>